<dbReference type="Proteomes" id="UP000593572">
    <property type="component" value="Unassembled WGS sequence"/>
</dbReference>
<reference evidence="1 2" key="1">
    <citation type="journal article" date="2019" name="Genome Biol. Evol.">
        <title>Insights into the evolution of the New World diploid cottons (Gossypium, subgenus Houzingenia) based on genome sequencing.</title>
        <authorList>
            <person name="Grover C.E."/>
            <person name="Arick M.A. 2nd"/>
            <person name="Thrash A."/>
            <person name="Conover J.L."/>
            <person name="Sanders W.S."/>
            <person name="Peterson D.G."/>
            <person name="Frelichowski J.E."/>
            <person name="Scheffler J.A."/>
            <person name="Scheffler B.E."/>
            <person name="Wendel J.F."/>
        </authorList>
    </citation>
    <scope>NUCLEOTIDE SEQUENCE [LARGE SCALE GENOMIC DNA]</scope>
    <source>
        <strain evidence="1">157</strain>
        <tissue evidence="1">Leaf</tissue>
    </source>
</reference>
<comment type="caution">
    <text evidence="1">The sequence shown here is derived from an EMBL/GenBank/DDBJ whole genome shotgun (WGS) entry which is preliminary data.</text>
</comment>
<gene>
    <name evidence="1" type="ORF">Golob_027615</name>
</gene>
<accession>A0A7J8NDD7</accession>
<evidence type="ECO:0000313" key="1">
    <source>
        <dbReference type="EMBL" id="MBA0574872.1"/>
    </source>
</evidence>
<evidence type="ECO:0000313" key="2">
    <source>
        <dbReference type="Proteomes" id="UP000593572"/>
    </source>
</evidence>
<name>A0A7J8NDD7_9ROSI</name>
<dbReference type="EMBL" id="JABEZX010030189">
    <property type="protein sequence ID" value="MBA0574872.1"/>
    <property type="molecule type" value="Genomic_DNA"/>
</dbReference>
<feature type="non-terminal residue" evidence="1">
    <location>
        <position position="25"/>
    </location>
</feature>
<organism evidence="1 2">
    <name type="scientific">Gossypium lobatum</name>
    <dbReference type="NCBI Taxonomy" id="34289"/>
    <lineage>
        <taxon>Eukaryota</taxon>
        <taxon>Viridiplantae</taxon>
        <taxon>Streptophyta</taxon>
        <taxon>Embryophyta</taxon>
        <taxon>Tracheophyta</taxon>
        <taxon>Spermatophyta</taxon>
        <taxon>Magnoliopsida</taxon>
        <taxon>eudicotyledons</taxon>
        <taxon>Gunneridae</taxon>
        <taxon>Pentapetalae</taxon>
        <taxon>rosids</taxon>
        <taxon>malvids</taxon>
        <taxon>Malvales</taxon>
        <taxon>Malvaceae</taxon>
        <taxon>Malvoideae</taxon>
        <taxon>Gossypium</taxon>
    </lineage>
</organism>
<proteinExistence type="predicted"/>
<dbReference type="AlphaFoldDB" id="A0A7J8NDD7"/>
<evidence type="ECO:0008006" key="3">
    <source>
        <dbReference type="Google" id="ProtNLM"/>
    </source>
</evidence>
<keyword evidence="2" id="KW-1185">Reference proteome</keyword>
<sequence>MVKGLFIAWEKGFKRIEVECDNALL</sequence>
<protein>
    <recommendedName>
        <fullName evidence="3">RNase H type-1 domain-containing protein</fullName>
    </recommendedName>
</protein>